<organism evidence="1 2">
    <name type="scientific">Fusobacterium vincentii 4_1_13</name>
    <dbReference type="NCBI Taxonomy" id="469606"/>
    <lineage>
        <taxon>Bacteria</taxon>
        <taxon>Fusobacteriati</taxon>
        <taxon>Fusobacteriota</taxon>
        <taxon>Fusobacteriia</taxon>
        <taxon>Fusobacteriales</taxon>
        <taxon>Fusobacteriaceae</taxon>
        <taxon>Fusobacterium</taxon>
    </lineage>
</organism>
<accession>A0A0M1VSQ3</accession>
<protein>
    <submittedName>
        <fullName evidence="1">Uncharacterized protein</fullName>
    </submittedName>
</protein>
<reference evidence="1 2" key="1">
    <citation type="submission" date="2011-10" db="EMBL/GenBank/DDBJ databases">
        <title>The Genome Sequence of Fusobacterium sp. 4_1_13.</title>
        <authorList>
            <consortium name="The Broad Institute Genome Sequencing Platform"/>
            <person name="Earl A."/>
            <person name="Ward D."/>
            <person name="Feldgarden M."/>
            <person name="Gevers D."/>
            <person name="Strauss J."/>
            <person name="Ambrose C."/>
            <person name="Allen-Vercoe E."/>
            <person name="Young S.K."/>
            <person name="Zeng Q."/>
            <person name="Gargeya S."/>
            <person name="Fitzgerald M."/>
            <person name="Haas B."/>
            <person name="Abouelleil A."/>
            <person name="Alvarado L."/>
            <person name="Arachchi H.M."/>
            <person name="Berlin A."/>
            <person name="Brown A."/>
            <person name="Chapman S.B."/>
            <person name="Chen Z."/>
            <person name="Dunbar C."/>
            <person name="Freedman E."/>
            <person name="Gearin G."/>
            <person name="Goldberg J."/>
            <person name="Griggs A."/>
            <person name="Gujja S."/>
            <person name="Heiman D."/>
            <person name="Howarth C."/>
            <person name="Larson L."/>
            <person name="Lui A."/>
            <person name="MacDonald P.J."/>
            <person name="Montmayeur A."/>
            <person name="Murphy C."/>
            <person name="Neiman D."/>
            <person name="Pearson M."/>
            <person name="Priest M."/>
            <person name="Roberts A."/>
            <person name="Saif S."/>
            <person name="Shea T."/>
            <person name="Shenoy N."/>
            <person name="Sisk P."/>
            <person name="Stolte C."/>
            <person name="Sykes S."/>
            <person name="Wortman J."/>
            <person name="Nusbaum C."/>
            <person name="Birren B."/>
        </authorList>
    </citation>
    <scope>NUCLEOTIDE SEQUENCE [LARGE SCALE GENOMIC DNA]</scope>
    <source>
        <strain evidence="1 2">4_1_13</strain>
    </source>
</reference>
<sequence>MNFYLKLLIKILEKSMTAKDSEILKKLKSGYDLSSEEKKELEELIDNLI</sequence>
<dbReference type="GeneID" id="300112046"/>
<dbReference type="Proteomes" id="UP000004925">
    <property type="component" value="Unassembled WGS sequence"/>
</dbReference>
<dbReference type="RefSeq" id="WP_005909050.1">
    <property type="nucleotide sequence ID" value="NZ_KQ235735.1"/>
</dbReference>
<comment type="caution">
    <text evidence="1">The sequence shown here is derived from an EMBL/GenBank/DDBJ whole genome shotgun (WGS) entry which is preliminary data.</text>
</comment>
<name>A0A0M1VSQ3_FUSVC</name>
<dbReference type="HOGENOM" id="CLU_215880_0_0_0"/>
<gene>
    <name evidence="1" type="ORF">FSCG_00381</name>
</gene>
<proteinExistence type="predicted"/>
<dbReference type="AlphaFoldDB" id="A0A0M1VSQ3"/>
<dbReference type="EMBL" id="ACDE02000013">
    <property type="protein sequence ID" value="EEO39668.1"/>
    <property type="molecule type" value="Genomic_DNA"/>
</dbReference>
<evidence type="ECO:0000313" key="1">
    <source>
        <dbReference type="EMBL" id="EEO39668.1"/>
    </source>
</evidence>
<evidence type="ECO:0000313" key="2">
    <source>
        <dbReference type="Proteomes" id="UP000004925"/>
    </source>
</evidence>